<proteinExistence type="predicted"/>
<organism evidence="1">
    <name type="scientific">bioreactor metagenome</name>
    <dbReference type="NCBI Taxonomy" id="1076179"/>
    <lineage>
        <taxon>unclassified sequences</taxon>
        <taxon>metagenomes</taxon>
        <taxon>ecological metagenomes</taxon>
    </lineage>
</organism>
<dbReference type="AlphaFoldDB" id="A0A644TJU1"/>
<protein>
    <submittedName>
        <fullName evidence="1">Uncharacterized protein</fullName>
    </submittedName>
</protein>
<gene>
    <name evidence="1" type="ORF">SDC9_12864</name>
</gene>
<reference evidence="1" key="1">
    <citation type="submission" date="2019-08" db="EMBL/GenBank/DDBJ databases">
        <authorList>
            <person name="Kucharzyk K."/>
            <person name="Murdoch R.W."/>
            <person name="Higgins S."/>
            <person name="Loffler F."/>
        </authorList>
    </citation>
    <scope>NUCLEOTIDE SEQUENCE</scope>
</reference>
<sequence length="58" mass="6413">MDVFVHENDELINTCADLPTAKFSLLRSAASTTLSAAFWTSPKVVDVFASENQLISFY</sequence>
<evidence type="ECO:0000313" key="1">
    <source>
        <dbReference type="EMBL" id="MPL67174.1"/>
    </source>
</evidence>
<accession>A0A644TJU1</accession>
<dbReference type="EMBL" id="VSSQ01000035">
    <property type="protein sequence ID" value="MPL67174.1"/>
    <property type="molecule type" value="Genomic_DNA"/>
</dbReference>
<name>A0A644TJU1_9ZZZZ</name>
<comment type="caution">
    <text evidence="1">The sequence shown here is derived from an EMBL/GenBank/DDBJ whole genome shotgun (WGS) entry which is preliminary data.</text>
</comment>